<dbReference type="GO" id="GO:0008061">
    <property type="term" value="F:chitin binding"/>
    <property type="evidence" value="ECO:0007669"/>
    <property type="project" value="InterPro"/>
</dbReference>
<organism evidence="3">
    <name type="scientific">Tachypleus tridentatus</name>
    <name type="common">Japanese horseshoe crab</name>
    <dbReference type="NCBI Taxonomy" id="6853"/>
    <lineage>
        <taxon>Eukaryota</taxon>
        <taxon>Metazoa</taxon>
        <taxon>Ecdysozoa</taxon>
        <taxon>Arthropoda</taxon>
        <taxon>Chelicerata</taxon>
        <taxon>Merostomata</taxon>
        <taxon>Xiphosura</taxon>
        <taxon>Limulidae</taxon>
        <taxon>Tachypleus</taxon>
    </lineage>
</organism>
<dbReference type="Gene3D" id="2.170.140.10">
    <property type="entry name" value="Chitin binding domain"/>
    <property type="match status" value="1"/>
</dbReference>
<dbReference type="InterPro" id="IPR002557">
    <property type="entry name" value="Chitin-bd_dom"/>
</dbReference>
<feature type="disulfide bond" evidence="4">
    <location>
        <begin position="47"/>
        <end position="90"/>
    </location>
</feature>
<dbReference type="SMR" id="P91818"/>
<feature type="disulfide bond" evidence="4">
    <location>
        <begin position="34"/>
        <end position="52"/>
    </location>
</feature>
<evidence type="ECO:0000313" key="3">
    <source>
        <dbReference type="EMBL" id="BAA12864.1"/>
    </source>
</evidence>
<dbReference type="GO" id="GO:0005576">
    <property type="term" value="C:extracellular region"/>
    <property type="evidence" value="ECO:0007669"/>
    <property type="project" value="InterPro"/>
</dbReference>
<dbReference type="PDBsum" id="1DQC"/>
<reference evidence="4" key="3">
    <citation type="journal article" date="2000" name="J. Biol. Chem.">
        <title>Chitin-binding proteins in invertebrates and plants comprise a common chitin-binding structural motif.</title>
        <authorList>
            <person name="Suetake T."/>
            <person name="Tsuda S."/>
            <person name="Kawabata S."/>
            <person name="Miura K."/>
            <person name="Iwanaga S."/>
            <person name="Hikichi K."/>
            <person name="Nitta K."/>
            <person name="Kawano K."/>
        </authorList>
    </citation>
    <scope>STRUCTURE BY NMR OF 23-95</scope>
    <scope>DISULFIDE BONDS</scope>
</reference>
<accession>P91818</accession>
<protein>
    <submittedName>
        <fullName evidence="3">Tachycitin</fullName>
    </submittedName>
</protein>
<dbReference type="CAZy" id="CBM14">
    <property type="family name" value="Carbohydrate-Binding Module Family 14"/>
</dbReference>
<feature type="chain" id="PRO_5004161466" evidence="1">
    <location>
        <begin position="23"/>
        <end position="98"/>
    </location>
</feature>
<sequence length="98" mass="11031">MASSFMFAVVVLFISLAANVESYLAFRCGRYSPCLDDGPNVNLYSCCSFYNCHKCLARLENCPKGLHYNAYLKVCDWPSKAGCTSVNKECHLWKTGRK</sequence>
<dbReference type="PDB" id="1DQC">
    <property type="method" value="NMR"/>
    <property type="chains" value="A=23-95"/>
</dbReference>
<dbReference type="AlphaFoldDB" id="P91818"/>
<feature type="signal peptide" evidence="1">
    <location>
        <begin position="1"/>
        <end position="22"/>
    </location>
</feature>
<dbReference type="SMART" id="SM00494">
    <property type="entry name" value="ChtBD2"/>
    <property type="match status" value="1"/>
</dbReference>
<dbReference type="UniLectin" id="P91818"/>
<dbReference type="Pfam" id="PF01607">
    <property type="entry name" value="CBM_14"/>
    <property type="match status" value="1"/>
</dbReference>
<proteinExistence type="evidence at protein level"/>
<dbReference type="InterPro" id="IPR036508">
    <property type="entry name" value="Chitin-bd_dom_sf"/>
</dbReference>
<feature type="disulfide bond" evidence="4">
    <location>
        <begin position="62"/>
        <end position="75"/>
    </location>
</feature>
<reference evidence="3" key="2">
    <citation type="submission" date="1996-06" db="EMBL/GenBank/DDBJ databases">
        <title>Tachycitin, a Small Granular Component in Horseshoe Crab Hemocytes, is an Antimicrobial Protein with Chitin-binding Activity.</title>
        <authorList>
            <person name="Kawabata S."/>
            <person name="Nagayama R."/>
            <person name="Hirata M."/>
            <person name="Shigenaga T."/>
            <person name="Saito T."/>
            <person name="Agarwala L."/>
            <person name="Cho J."/>
            <person name="Nakajima H."/>
            <person name="Takagi T."/>
            <person name="Iwanaga S."/>
        </authorList>
    </citation>
    <scope>NUCLEOTIDE SEQUENCE</scope>
</reference>
<name>P91818_TACTR</name>
<feature type="disulfide bond" evidence="4">
    <location>
        <begin position="46"/>
        <end position="83"/>
    </location>
</feature>
<dbReference type="PROSITE" id="PS50940">
    <property type="entry name" value="CHIT_BIND_II"/>
    <property type="match status" value="1"/>
</dbReference>
<dbReference type="PIR" id="JC5147">
    <property type="entry name" value="JC5147"/>
</dbReference>
<evidence type="ECO:0000256" key="1">
    <source>
        <dbReference type="SAM" id="SignalP"/>
    </source>
</evidence>
<keyword evidence="1" id="KW-0732">Signal</keyword>
<keyword evidence="4" id="KW-0002">3D-structure</keyword>
<dbReference type="EMBL" id="D85756">
    <property type="protein sequence ID" value="BAA12864.1"/>
    <property type="molecule type" value="mRNA"/>
</dbReference>
<feature type="disulfide bond" evidence="4">
    <location>
        <begin position="28"/>
        <end position="55"/>
    </location>
</feature>
<feature type="domain" description="Chitin-binding type-2" evidence="2">
    <location>
        <begin position="31"/>
        <end position="85"/>
    </location>
</feature>
<dbReference type="EvolutionaryTrace" id="P91818"/>
<evidence type="ECO:0000259" key="2">
    <source>
        <dbReference type="PROSITE" id="PS50940"/>
    </source>
</evidence>
<reference evidence="3" key="1">
    <citation type="journal article" date="1996" name="J. Biochem.">
        <title>Tachycitin, a small granular component in horseshoe crab hemocytes, is an antimicrobial protein with chitin-binding activity.</title>
        <authorList>
            <person name="Kawabata S."/>
            <person name="Nagayama R."/>
            <person name="Hirata M."/>
            <person name="Shigenaga T."/>
            <person name="Agarwala K.L."/>
            <person name="Saito T."/>
            <person name="Cho J."/>
            <person name="Nakajima H."/>
            <person name="Takagi T."/>
            <person name="Iwanaga S."/>
        </authorList>
    </citation>
    <scope>NUCLEOTIDE SEQUENCE</scope>
</reference>
<dbReference type="SUPFAM" id="SSF57625">
    <property type="entry name" value="Invertebrate chitin-binding proteins"/>
    <property type="match status" value="1"/>
</dbReference>
<evidence type="ECO:0007829" key="4">
    <source>
        <dbReference type="PDB" id="1DQC"/>
    </source>
</evidence>